<evidence type="ECO:0000313" key="4">
    <source>
        <dbReference type="EMBL" id="GFR10839.1"/>
    </source>
</evidence>
<dbReference type="PANTHER" id="PTHR37984">
    <property type="entry name" value="PROTEIN CBG26694"/>
    <property type="match status" value="1"/>
</dbReference>
<sequence length="504" mass="56274">HLARECPKNTRKTPPRNDRSNIITAKGTELESTKEVVTARVSIPVSVPINTRNGIDDLQLVDIKCGQTSIKAVIDTGAQISVLREDLIGKDCEEGEGTIQIISAFGEKEIAALKLFNLKIDDGKHGSVPIMCTVSKKLVNDMLISATAYEILLENVQLFDFENQRNFECTKDKDILLESEEELSTLALGQETEISEINSAKSSFVKLQRMDESLGPVWSQAKNKQNADEIDDGVLIHTESICGEDVKQVVLPTCKREEVMKVAHEIPLAGHLGESKTKQRIKYSFFWPKLKQDEVWTGDKEIPTGSSKSVEEYLRDLTEKLKQAHNLARGNSEKAQAEYASRYNLRSRGKRLAVGDQVLVLIPSSSDKLLKKWMGPASIIELPRPHTARVKMDDGSEKELHFNKLRPYIARIEQIGLIFDQDDEFGELHYAPTDTVELDVNDIYNHVMDSSSGLENSQKHQLADLLSKFSDVFSSVPGSSKVKGHSAHRPQTDAFRLGEGVRIP</sequence>
<reference evidence="4" key="1">
    <citation type="submission" date="2020-07" db="EMBL/GenBank/DDBJ databases">
        <title>Multicomponent nature underlies the extraordinary mechanical properties of spider dragline silk.</title>
        <authorList>
            <person name="Kono N."/>
            <person name="Nakamura H."/>
            <person name="Mori M."/>
            <person name="Yoshida Y."/>
            <person name="Ohtoshi R."/>
            <person name="Malay A.D."/>
            <person name="Moran D.A.P."/>
            <person name="Tomita M."/>
            <person name="Numata K."/>
            <person name="Arakawa K."/>
        </authorList>
    </citation>
    <scope>NUCLEOTIDE SEQUENCE</scope>
</reference>
<dbReference type="Gene3D" id="1.10.340.70">
    <property type="match status" value="1"/>
</dbReference>
<name>A0A8X6LKL6_TRICU</name>
<dbReference type="Proteomes" id="UP000887116">
    <property type="component" value="Unassembled WGS sequence"/>
</dbReference>
<protein>
    <recommendedName>
        <fullName evidence="1">RNA-directed DNA polymerase</fullName>
        <ecNumber evidence="1">2.7.7.49</ecNumber>
    </recommendedName>
</protein>
<feature type="region of interest" description="Disordered" evidence="2">
    <location>
        <begin position="1"/>
        <end position="20"/>
    </location>
</feature>
<dbReference type="EMBL" id="BMAO01036460">
    <property type="protein sequence ID" value="GFR10839.1"/>
    <property type="molecule type" value="Genomic_DNA"/>
</dbReference>
<evidence type="ECO:0000259" key="3">
    <source>
        <dbReference type="Pfam" id="PF17921"/>
    </source>
</evidence>
<feature type="region of interest" description="Disordered" evidence="2">
    <location>
        <begin position="480"/>
        <end position="504"/>
    </location>
</feature>
<evidence type="ECO:0000256" key="2">
    <source>
        <dbReference type="SAM" id="MobiDB-lite"/>
    </source>
</evidence>
<dbReference type="OrthoDB" id="10066265at2759"/>
<dbReference type="AlphaFoldDB" id="A0A8X6LKL6"/>
<feature type="non-terminal residue" evidence="4">
    <location>
        <position position="504"/>
    </location>
</feature>
<evidence type="ECO:0000256" key="1">
    <source>
        <dbReference type="ARBA" id="ARBA00012493"/>
    </source>
</evidence>
<dbReference type="FunFam" id="1.10.340.70:FF:000001">
    <property type="entry name" value="Retrovirus-related Pol polyprotein from transposon gypsy-like Protein"/>
    <property type="match status" value="1"/>
</dbReference>
<accession>A0A8X6LKL6</accession>
<dbReference type="GO" id="GO:0003964">
    <property type="term" value="F:RNA-directed DNA polymerase activity"/>
    <property type="evidence" value="ECO:0007669"/>
    <property type="project" value="UniProtKB-EC"/>
</dbReference>
<dbReference type="EC" id="2.7.7.49" evidence="1"/>
<dbReference type="InterPro" id="IPR050951">
    <property type="entry name" value="Retrovirus_Pol_polyprotein"/>
</dbReference>
<dbReference type="InterPro" id="IPR041588">
    <property type="entry name" value="Integrase_H2C2"/>
</dbReference>
<dbReference type="Gene3D" id="2.40.70.10">
    <property type="entry name" value="Acid Proteases"/>
    <property type="match status" value="1"/>
</dbReference>
<evidence type="ECO:0000313" key="5">
    <source>
        <dbReference type="Proteomes" id="UP000887116"/>
    </source>
</evidence>
<gene>
    <name evidence="4" type="primary">X975_19749</name>
    <name evidence="4" type="ORF">TNCT_530461</name>
</gene>
<keyword evidence="5" id="KW-1185">Reference proteome</keyword>
<dbReference type="PANTHER" id="PTHR37984:SF15">
    <property type="entry name" value="INTEGRASE CATALYTIC DOMAIN-CONTAINING PROTEIN"/>
    <property type="match status" value="1"/>
</dbReference>
<proteinExistence type="predicted"/>
<organism evidence="4 5">
    <name type="scientific">Trichonephila clavata</name>
    <name type="common">Joro spider</name>
    <name type="synonym">Nephila clavata</name>
    <dbReference type="NCBI Taxonomy" id="2740835"/>
    <lineage>
        <taxon>Eukaryota</taxon>
        <taxon>Metazoa</taxon>
        <taxon>Ecdysozoa</taxon>
        <taxon>Arthropoda</taxon>
        <taxon>Chelicerata</taxon>
        <taxon>Arachnida</taxon>
        <taxon>Araneae</taxon>
        <taxon>Araneomorphae</taxon>
        <taxon>Entelegynae</taxon>
        <taxon>Araneoidea</taxon>
        <taxon>Nephilidae</taxon>
        <taxon>Trichonephila</taxon>
    </lineage>
</organism>
<dbReference type="Pfam" id="PF17921">
    <property type="entry name" value="Integrase_H2C2"/>
    <property type="match status" value="1"/>
</dbReference>
<dbReference type="InterPro" id="IPR021109">
    <property type="entry name" value="Peptidase_aspartic_dom_sf"/>
</dbReference>
<dbReference type="SUPFAM" id="SSF50630">
    <property type="entry name" value="Acid proteases"/>
    <property type="match status" value="1"/>
</dbReference>
<feature type="domain" description="Integrase zinc-binding" evidence="3">
    <location>
        <begin position="252"/>
        <end position="293"/>
    </location>
</feature>
<comment type="caution">
    <text evidence="4">The sequence shown here is derived from an EMBL/GenBank/DDBJ whole genome shotgun (WGS) entry which is preliminary data.</text>
</comment>